<dbReference type="Gene3D" id="3.80.10.10">
    <property type="entry name" value="Ribonuclease Inhibitor"/>
    <property type="match status" value="2"/>
</dbReference>
<keyword evidence="1" id="KW-0433">Leucine-rich repeat</keyword>
<dbReference type="PANTHER" id="PTHR48051:SF1">
    <property type="entry name" value="RAS SUPPRESSOR PROTEIN 1"/>
    <property type="match status" value="1"/>
</dbReference>
<dbReference type="SMART" id="SM00369">
    <property type="entry name" value="LRR_TYP"/>
    <property type="match status" value="8"/>
</dbReference>
<evidence type="ECO:0000256" key="1">
    <source>
        <dbReference type="ARBA" id="ARBA00022614"/>
    </source>
</evidence>
<dbReference type="EMBL" id="OX459122">
    <property type="protein sequence ID" value="CAI9107382.1"/>
    <property type="molecule type" value="Genomic_DNA"/>
</dbReference>
<dbReference type="SMART" id="SM00364">
    <property type="entry name" value="LRR_BAC"/>
    <property type="match status" value="7"/>
</dbReference>
<proteinExistence type="predicted"/>
<dbReference type="InterPro" id="IPR003591">
    <property type="entry name" value="Leu-rich_rpt_typical-subtyp"/>
</dbReference>
<dbReference type="InterPro" id="IPR001611">
    <property type="entry name" value="Leu-rich_rpt"/>
</dbReference>
<dbReference type="SUPFAM" id="SSF54236">
    <property type="entry name" value="Ubiquitin-like"/>
    <property type="match status" value="1"/>
</dbReference>
<accession>A0AAV1DL28</accession>
<dbReference type="InterPro" id="IPR050216">
    <property type="entry name" value="LRR_domain-containing"/>
</dbReference>
<organism evidence="4 5">
    <name type="scientific">Oldenlandia corymbosa var. corymbosa</name>
    <dbReference type="NCBI Taxonomy" id="529605"/>
    <lineage>
        <taxon>Eukaryota</taxon>
        <taxon>Viridiplantae</taxon>
        <taxon>Streptophyta</taxon>
        <taxon>Embryophyta</taxon>
        <taxon>Tracheophyta</taxon>
        <taxon>Spermatophyta</taxon>
        <taxon>Magnoliopsida</taxon>
        <taxon>eudicotyledons</taxon>
        <taxon>Gunneridae</taxon>
        <taxon>Pentapetalae</taxon>
        <taxon>asterids</taxon>
        <taxon>lamiids</taxon>
        <taxon>Gentianales</taxon>
        <taxon>Rubiaceae</taxon>
        <taxon>Rubioideae</taxon>
        <taxon>Spermacoceae</taxon>
        <taxon>Hedyotis-Oldenlandia complex</taxon>
        <taxon>Oldenlandia</taxon>
    </lineage>
</organism>
<evidence type="ECO:0000256" key="2">
    <source>
        <dbReference type="ARBA" id="ARBA00022737"/>
    </source>
</evidence>
<sequence>MREIDLKIRFRGWMIKIRYPLPSTVKDLKLSFESMTTLSSAGLILVCRGRMLLDDCSLESLGDNSVILIMSNQRNLVLDNFPKDRREFMFESLFCFKSLTLLSVCGNEISGIPPAIGDLPFLVEFRVANNHLTSLPSEISLLRELRIFIANNNCFAELPPILLTLEKLELVELSHNELSCLPVQIGNLTKLRRLVADYNKINCIPSSIGRCSSLKEVSLIHNLLVHLPNMLDASEAVEFSETLHLFLHKNQLRELPSWVGSLQFLRILNLSGNELTRLPDEIGSLENLEQLSANNNRINRLPSSIGSCRSLQLLSLAMNSLVELPDSLSMLTNIEELDLRCNSGLAALPQNMFLTCTNLKRIHLWRTEIQYDNLTLYAGWREGLTNYLPSLGDKTDMDD</sequence>
<reference evidence="4" key="1">
    <citation type="submission" date="2023-03" db="EMBL/GenBank/DDBJ databases">
        <authorList>
            <person name="Julca I."/>
        </authorList>
    </citation>
    <scope>NUCLEOTIDE SEQUENCE</scope>
</reference>
<dbReference type="PANTHER" id="PTHR48051">
    <property type="match status" value="1"/>
</dbReference>
<dbReference type="Gene3D" id="3.10.20.90">
    <property type="entry name" value="Phosphatidylinositol 3-kinase Catalytic Subunit, Chain A, domain 1"/>
    <property type="match status" value="1"/>
</dbReference>
<evidence type="ECO:0000259" key="3">
    <source>
        <dbReference type="Pfam" id="PF23598"/>
    </source>
</evidence>
<dbReference type="GO" id="GO:0005737">
    <property type="term" value="C:cytoplasm"/>
    <property type="evidence" value="ECO:0007669"/>
    <property type="project" value="TreeGrafter"/>
</dbReference>
<dbReference type="Pfam" id="PF23598">
    <property type="entry name" value="LRR_14"/>
    <property type="match status" value="1"/>
</dbReference>
<dbReference type="AlphaFoldDB" id="A0AAV1DL28"/>
<evidence type="ECO:0000313" key="4">
    <source>
        <dbReference type="EMBL" id="CAI9107382.1"/>
    </source>
</evidence>
<dbReference type="PROSITE" id="PS51450">
    <property type="entry name" value="LRR"/>
    <property type="match status" value="1"/>
</dbReference>
<keyword evidence="5" id="KW-1185">Reference proteome</keyword>
<keyword evidence="2" id="KW-0677">Repeat</keyword>
<protein>
    <submittedName>
        <fullName evidence="4">OLC1v1006720C1</fullName>
    </submittedName>
</protein>
<evidence type="ECO:0000313" key="5">
    <source>
        <dbReference type="Proteomes" id="UP001161247"/>
    </source>
</evidence>
<dbReference type="GO" id="GO:0051707">
    <property type="term" value="P:response to other organism"/>
    <property type="evidence" value="ECO:0007669"/>
    <property type="project" value="UniProtKB-ARBA"/>
</dbReference>
<dbReference type="InterPro" id="IPR029071">
    <property type="entry name" value="Ubiquitin-like_domsf"/>
</dbReference>
<dbReference type="GO" id="GO:0006952">
    <property type="term" value="P:defense response"/>
    <property type="evidence" value="ECO:0007669"/>
    <property type="project" value="UniProtKB-ARBA"/>
</dbReference>
<dbReference type="InterPro" id="IPR032675">
    <property type="entry name" value="LRR_dom_sf"/>
</dbReference>
<feature type="domain" description="Disease resistance R13L4/SHOC-2-like LRR" evidence="3">
    <location>
        <begin position="246"/>
        <end position="365"/>
    </location>
</feature>
<name>A0AAV1DL28_OLDCO</name>
<gene>
    <name evidence="4" type="ORF">OLC1_LOCUS15711</name>
</gene>
<dbReference type="CDD" id="cd17039">
    <property type="entry name" value="Ubl_ubiquitin_like"/>
    <property type="match status" value="1"/>
</dbReference>
<dbReference type="Proteomes" id="UP001161247">
    <property type="component" value="Chromosome 5"/>
</dbReference>
<dbReference type="InterPro" id="IPR055414">
    <property type="entry name" value="LRR_R13L4/SHOC2-like"/>
</dbReference>
<dbReference type="SUPFAM" id="SSF52058">
    <property type="entry name" value="L domain-like"/>
    <property type="match status" value="1"/>
</dbReference>